<dbReference type="RefSeq" id="WP_132699261.1">
    <property type="nucleotide sequence ID" value="NZ_SLZR01000001.1"/>
</dbReference>
<evidence type="ECO:0000313" key="3">
    <source>
        <dbReference type="EMBL" id="TCS44012.1"/>
    </source>
</evidence>
<dbReference type="AlphaFoldDB" id="A0A4R3IG78"/>
<dbReference type="Proteomes" id="UP000295793">
    <property type="component" value="Unassembled WGS sequence"/>
</dbReference>
<keyword evidence="2" id="KW-0732">Signal</keyword>
<proteinExistence type="predicted"/>
<dbReference type="EMBL" id="SLZR01000001">
    <property type="protein sequence ID" value="TCS44012.1"/>
    <property type="molecule type" value="Genomic_DNA"/>
</dbReference>
<gene>
    <name evidence="3" type="ORF">BCF53_101355</name>
</gene>
<reference evidence="3 4" key="1">
    <citation type="submission" date="2019-03" db="EMBL/GenBank/DDBJ databases">
        <title>Genomic Encyclopedia of Archaeal and Bacterial Type Strains, Phase II (KMG-II): from individual species to whole genera.</title>
        <authorList>
            <person name="Goeker M."/>
        </authorList>
    </citation>
    <scope>NUCLEOTIDE SEQUENCE [LARGE SCALE GENOMIC DNA]</scope>
    <source>
        <strain evidence="3 4">DSM 15388</strain>
    </source>
</reference>
<organism evidence="3 4">
    <name type="scientific">Reinekea marinisedimentorum</name>
    <dbReference type="NCBI Taxonomy" id="230495"/>
    <lineage>
        <taxon>Bacteria</taxon>
        <taxon>Pseudomonadati</taxon>
        <taxon>Pseudomonadota</taxon>
        <taxon>Gammaproteobacteria</taxon>
        <taxon>Oceanospirillales</taxon>
        <taxon>Saccharospirillaceae</taxon>
        <taxon>Reinekea</taxon>
    </lineage>
</organism>
<accession>A0A4R3IG78</accession>
<feature type="signal peptide" evidence="2">
    <location>
        <begin position="1"/>
        <end position="18"/>
    </location>
</feature>
<protein>
    <recommendedName>
        <fullName evidence="5">Outer membrane protein beta-barrel domain-containing protein</fullName>
    </recommendedName>
</protein>
<keyword evidence="4" id="KW-1185">Reference proteome</keyword>
<name>A0A4R3IG78_9GAMM</name>
<comment type="caution">
    <text evidence="3">The sequence shown here is derived from an EMBL/GenBank/DDBJ whole genome shotgun (WGS) entry which is preliminary data.</text>
</comment>
<evidence type="ECO:0008006" key="5">
    <source>
        <dbReference type="Google" id="ProtNLM"/>
    </source>
</evidence>
<evidence type="ECO:0000313" key="4">
    <source>
        <dbReference type="Proteomes" id="UP000295793"/>
    </source>
</evidence>
<sequence>MKLTYCLMVAVIMVSGCATGPRYNLNTSLAQASTMATSSNPADRQIKSNPPYYKPSAPRVRSSGYVSYRSRSTHYSPYNPDGQRFFIGYSQGLNPDSPDYDLNAGIQIGYAAQSGELEFRIMGEYSDASFNTDSAQGLNSPDILAMHFDLARVVPMGAVDFSIGGRLSFSGLYFDYDNPLYIDGRQYRSDSLFGLGVGIPSGLLWYGDGMSVQLLITPTWTMYSDTTSIGFNNDVVANNFNIPVSVAVGFEF</sequence>
<feature type="chain" id="PRO_5020874324" description="Outer membrane protein beta-barrel domain-containing protein" evidence="2">
    <location>
        <begin position="19"/>
        <end position="252"/>
    </location>
</feature>
<evidence type="ECO:0000256" key="2">
    <source>
        <dbReference type="SAM" id="SignalP"/>
    </source>
</evidence>
<feature type="region of interest" description="Disordered" evidence="1">
    <location>
        <begin position="36"/>
        <end position="60"/>
    </location>
</feature>
<dbReference type="PROSITE" id="PS51257">
    <property type="entry name" value="PROKAR_LIPOPROTEIN"/>
    <property type="match status" value="1"/>
</dbReference>
<evidence type="ECO:0000256" key="1">
    <source>
        <dbReference type="SAM" id="MobiDB-lite"/>
    </source>
</evidence>